<protein>
    <submittedName>
        <fullName evidence="1">Uncharacterized protein</fullName>
    </submittedName>
</protein>
<dbReference type="EMBL" id="GGEC01054170">
    <property type="protein sequence ID" value="MBX34654.1"/>
    <property type="molecule type" value="Transcribed_RNA"/>
</dbReference>
<accession>A0A2P2MWQ8</accession>
<dbReference type="AlphaFoldDB" id="A0A2P2MWQ8"/>
<reference evidence="1" key="1">
    <citation type="submission" date="2018-02" db="EMBL/GenBank/DDBJ databases">
        <title>Rhizophora mucronata_Transcriptome.</title>
        <authorList>
            <person name="Meera S.P."/>
            <person name="Sreeshan A."/>
            <person name="Augustine A."/>
        </authorList>
    </citation>
    <scope>NUCLEOTIDE SEQUENCE</scope>
    <source>
        <tissue evidence="1">Leaf</tissue>
    </source>
</reference>
<sequence length="16" mass="1943">MSLPKIHSIFLYFYIA</sequence>
<name>A0A2P2MWQ8_RHIMU</name>
<organism evidence="1">
    <name type="scientific">Rhizophora mucronata</name>
    <name type="common">Asiatic mangrove</name>
    <dbReference type="NCBI Taxonomy" id="61149"/>
    <lineage>
        <taxon>Eukaryota</taxon>
        <taxon>Viridiplantae</taxon>
        <taxon>Streptophyta</taxon>
        <taxon>Embryophyta</taxon>
        <taxon>Tracheophyta</taxon>
        <taxon>Spermatophyta</taxon>
        <taxon>Magnoliopsida</taxon>
        <taxon>eudicotyledons</taxon>
        <taxon>Gunneridae</taxon>
        <taxon>Pentapetalae</taxon>
        <taxon>rosids</taxon>
        <taxon>fabids</taxon>
        <taxon>Malpighiales</taxon>
        <taxon>Rhizophoraceae</taxon>
        <taxon>Rhizophora</taxon>
    </lineage>
</organism>
<proteinExistence type="predicted"/>
<evidence type="ECO:0000313" key="1">
    <source>
        <dbReference type="EMBL" id="MBX34654.1"/>
    </source>
</evidence>